<evidence type="ECO:0000313" key="3">
    <source>
        <dbReference type="Proteomes" id="UP001178288"/>
    </source>
</evidence>
<proteinExistence type="predicted"/>
<keyword evidence="3" id="KW-1185">Reference proteome</keyword>
<evidence type="ECO:0000313" key="2">
    <source>
        <dbReference type="EMBL" id="WHY87193.1"/>
    </source>
</evidence>
<dbReference type="EMBL" id="CP126114">
    <property type="protein sequence ID" value="WHY87193.1"/>
    <property type="molecule type" value="Genomic_DNA"/>
</dbReference>
<organism evidence="2 3">
    <name type="scientific">Neobacillus novalis</name>
    <dbReference type="NCBI Taxonomy" id="220687"/>
    <lineage>
        <taxon>Bacteria</taxon>
        <taxon>Bacillati</taxon>
        <taxon>Bacillota</taxon>
        <taxon>Bacilli</taxon>
        <taxon>Bacillales</taxon>
        <taxon>Bacillaceae</taxon>
        <taxon>Neobacillus</taxon>
    </lineage>
</organism>
<keyword evidence="1" id="KW-1133">Transmembrane helix</keyword>
<feature type="transmembrane region" description="Helical" evidence="1">
    <location>
        <begin position="46"/>
        <end position="71"/>
    </location>
</feature>
<evidence type="ECO:0000256" key="1">
    <source>
        <dbReference type="SAM" id="Phobius"/>
    </source>
</evidence>
<sequence>MSVILFIGVLGVLSAIFFKGSVIDMFGKNNRLVLKLENAKWFQNHWIAGIFVFSMNAVLFVLTGSLLYLLMYFSIPFVHLLVMVFGVMGSIFSWVLINNAWQGTKRNRLKVGAVGSSFYIFLTFIFAYWFVTLKPSYPGEDTFMGAIGLIFAIIVTTVAFITCFVITGFSKKNVA</sequence>
<gene>
    <name evidence="2" type="ORF">QNH39_04855</name>
</gene>
<feature type="transmembrane region" description="Helical" evidence="1">
    <location>
        <begin position="77"/>
        <end position="97"/>
    </location>
</feature>
<feature type="transmembrane region" description="Helical" evidence="1">
    <location>
        <begin position="143"/>
        <end position="169"/>
    </location>
</feature>
<accession>A0AA95SDJ8</accession>
<feature type="transmembrane region" description="Helical" evidence="1">
    <location>
        <begin position="109"/>
        <end position="131"/>
    </location>
</feature>
<reference evidence="2" key="1">
    <citation type="submission" date="2023-05" db="EMBL/GenBank/DDBJ databases">
        <title>Comparative genomics of Bacillaceae isolates and their secondary metabolite potential.</title>
        <authorList>
            <person name="Song L."/>
            <person name="Nielsen L.J."/>
            <person name="Mohite O."/>
            <person name="Xu X."/>
            <person name="Weber T."/>
            <person name="Kovacs A.T."/>
        </authorList>
    </citation>
    <scope>NUCLEOTIDE SEQUENCE</scope>
    <source>
        <strain evidence="2">XLM17</strain>
    </source>
</reference>
<protein>
    <submittedName>
        <fullName evidence="2">Uncharacterized protein</fullName>
    </submittedName>
</protein>
<feature type="transmembrane region" description="Helical" evidence="1">
    <location>
        <begin position="6"/>
        <end position="26"/>
    </location>
</feature>
<keyword evidence="1" id="KW-0472">Membrane</keyword>
<keyword evidence="1" id="KW-0812">Transmembrane</keyword>
<dbReference type="Proteomes" id="UP001178288">
    <property type="component" value="Chromosome"/>
</dbReference>
<dbReference type="KEGG" id="nnv:QNH39_04855"/>
<dbReference type="RefSeq" id="WP_066083182.1">
    <property type="nucleotide sequence ID" value="NZ_CP126114.1"/>
</dbReference>
<dbReference type="AlphaFoldDB" id="A0AA95SDJ8"/>
<name>A0AA95SDJ8_9BACI</name>